<dbReference type="EC" id="2.7.13.3" evidence="5"/>
<evidence type="ECO:0000256" key="15">
    <source>
        <dbReference type="ARBA" id="ARBA00022777"/>
    </source>
</evidence>
<evidence type="ECO:0000256" key="22">
    <source>
        <dbReference type="ARBA" id="ARBA00024827"/>
    </source>
</evidence>
<evidence type="ECO:0000256" key="1">
    <source>
        <dbReference type="ARBA" id="ARBA00000085"/>
    </source>
</evidence>
<evidence type="ECO:0000256" key="4">
    <source>
        <dbReference type="ARBA" id="ARBA00004651"/>
    </source>
</evidence>
<evidence type="ECO:0000256" key="10">
    <source>
        <dbReference type="ARBA" id="ARBA00022553"/>
    </source>
</evidence>
<keyword evidence="17 24" id="KW-1133">Transmembrane helix</keyword>
<keyword evidence="7" id="KW-1003">Cell membrane</keyword>
<reference evidence="26 27" key="1">
    <citation type="submission" date="2024-07" db="EMBL/GenBank/DDBJ databases">
        <title>Uliginosibacterium paludis KCTC:42655.</title>
        <authorList>
            <person name="Kim M.K."/>
        </authorList>
    </citation>
    <scope>NUCLEOTIDE SEQUENCE [LARGE SCALE GENOMIC DNA]</scope>
    <source>
        <strain evidence="26 27">KCTC 42655</strain>
    </source>
</reference>
<evidence type="ECO:0000256" key="3">
    <source>
        <dbReference type="ARBA" id="ARBA00004496"/>
    </source>
</evidence>
<feature type="domain" description="Histidine kinase" evidence="25">
    <location>
        <begin position="251"/>
        <end position="452"/>
    </location>
</feature>
<evidence type="ECO:0000256" key="19">
    <source>
        <dbReference type="ARBA" id="ARBA00023012"/>
    </source>
</evidence>
<dbReference type="PANTHER" id="PTHR24421:SF10">
    <property type="entry name" value="NITRATE_NITRITE SENSOR PROTEIN NARQ"/>
    <property type="match status" value="1"/>
</dbReference>
<evidence type="ECO:0000256" key="12">
    <source>
        <dbReference type="ARBA" id="ARBA00022692"/>
    </source>
</evidence>
<keyword evidence="19" id="KW-0902">Two-component regulatory system</keyword>
<comment type="catalytic activity">
    <reaction evidence="1">
        <text>ATP + protein L-histidine = ADP + protein N-phospho-L-histidine.</text>
        <dbReference type="EC" id="2.7.13.3"/>
    </reaction>
</comment>
<comment type="subcellular location">
    <subcellularLocation>
        <location evidence="4">Cell membrane</location>
        <topology evidence="4">Multi-pass membrane protein</topology>
    </subcellularLocation>
    <subcellularLocation>
        <location evidence="3">Cytoplasm</location>
    </subcellularLocation>
</comment>
<keyword evidence="9" id="KW-0963">Cytoplasm</keyword>
<evidence type="ECO:0000256" key="2">
    <source>
        <dbReference type="ARBA" id="ARBA00001966"/>
    </source>
</evidence>
<evidence type="ECO:0000256" key="11">
    <source>
        <dbReference type="ARBA" id="ARBA00022679"/>
    </source>
</evidence>
<evidence type="ECO:0000256" key="9">
    <source>
        <dbReference type="ARBA" id="ARBA00022490"/>
    </source>
</evidence>
<keyword evidence="14" id="KW-0547">Nucleotide-binding</keyword>
<organism evidence="26 27">
    <name type="scientific">Uliginosibacterium paludis</name>
    <dbReference type="NCBI Taxonomy" id="1615952"/>
    <lineage>
        <taxon>Bacteria</taxon>
        <taxon>Pseudomonadati</taxon>
        <taxon>Pseudomonadota</taxon>
        <taxon>Betaproteobacteria</taxon>
        <taxon>Rhodocyclales</taxon>
        <taxon>Zoogloeaceae</taxon>
        <taxon>Uliginosibacterium</taxon>
    </lineage>
</organism>
<evidence type="ECO:0000256" key="16">
    <source>
        <dbReference type="ARBA" id="ARBA00022840"/>
    </source>
</evidence>
<dbReference type="Pfam" id="PF02518">
    <property type="entry name" value="HATPase_c"/>
    <property type="match status" value="1"/>
</dbReference>
<dbReference type="PRINTS" id="PR00344">
    <property type="entry name" value="BCTRLSENSOR"/>
</dbReference>
<keyword evidence="16" id="KW-0067">ATP-binding</keyword>
<comment type="function">
    <text evidence="22">Member of the two-component regulatory system NreB/NreC involved in the control of dissimilatory nitrate/nitrite reduction in response to oxygen. NreB functions as a direct oxygen sensor histidine kinase which is autophosphorylated, in the absence of oxygen, probably at the conserved histidine residue, and transfers its phosphate group probably to a conserved aspartate residue of NreC. NreB/NreC activates the expression of the nitrate (narGHJI) and nitrite (nir) reductase operons, as well as the putative nitrate transporter gene narT.</text>
</comment>
<name>A0ABV2CM46_9RHOO</name>
<dbReference type="SMART" id="SM01049">
    <property type="entry name" value="Cache_2"/>
    <property type="match status" value="1"/>
</dbReference>
<dbReference type="InterPro" id="IPR033480">
    <property type="entry name" value="sCache_2"/>
</dbReference>
<dbReference type="InterPro" id="IPR005467">
    <property type="entry name" value="His_kinase_dom"/>
</dbReference>
<dbReference type="InterPro" id="IPR011712">
    <property type="entry name" value="Sig_transdc_His_kin_sub3_dim/P"/>
</dbReference>
<sequence length="455" mass="49600">MLLRLKVLLLAVAPLLLAIAAIAAVVRIEARALADAETAAVLPVLEGSRKAEIRHYVDLALGAIEYLHDEPDQKLARDRALRILQQLDFGDDGYFFVYDMQGRNLMHPRLPQLVGQDLWDMRDATGAPTIQHLVEQARQGGGYVEFMWNRPSTGRTERKLGYVTTEPVWGWMIGTGIYLDDIADARTRLDEAASRAISSTMTLIVVIAGAATLIVALCGFALNLSTQRSAEARMRALAHQVVLSQETERARVARDLHDGVSQLLVSVKFIFESVQERVSRLVGEGAGEASELTGKGVTRLNDVLREVRKISHDLRPTALDDLGLQAAIAQTLNEFGQRSGQRVELKADPSPDLPGPVATALFRVVQEALTNIERHAGSTAVTISLMNRPHLLRLLIADNGRGFAPELLALQPRGGLGLTSMRERVETLGGMFNLISSPGAGTRIEIVLPASSLKN</sequence>
<dbReference type="PIRSF" id="PIRSF037314">
    <property type="entry name" value="STHK_MctS"/>
    <property type="match status" value="1"/>
</dbReference>
<protein>
    <recommendedName>
        <fullName evidence="6">Oxygen sensor histidine kinase NreB</fullName>
        <ecNumber evidence="5">2.7.13.3</ecNumber>
    </recommendedName>
    <alternativeName>
        <fullName evidence="23">Nitrogen regulation protein B</fullName>
    </alternativeName>
</protein>
<evidence type="ECO:0000256" key="21">
    <source>
        <dbReference type="ARBA" id="ARBA00023136"/>
    </source>
</evidence>
<dbReference type="Gene3D" id="1.20.5.1930">
    <property type="match status" value="1"/>
</dbReference>
<keyword evidence="21 24" id="KW-0472">Membrane</keyword>
<accession>A0ABV2CM46</accession>
<evidence type="ECO:0000256" key="18">
    <source>
        <dbReference type="ARBA" id="ARBA00023004"/>
    </source>
</evidence>
<dbReference type="PANTHER" id="PTHR24421">
    <property type="entry name" value="NITRATE/NITRITE SENSOR PROTEIN NARX-RELATED"/>
    <property type="match status" value="1"/>
</dbReference>
<comment type="cofactor">
    <cofactor evidence="2">
        <name>[4Fe-4S] cluster</name>
        <dbReference type="ChEBI" id="CHEBI:49883"/>
    </cofactor>
</comment>
<keyword evidence="10" id="KW-0597">Phosphoprotein</keyword>
<evidence type="ECO:0000256" key="24">
    <source>
        <dbReference type="SAM" id="Phobius"/>
    </source>
</evidence>
<evidence type="ECO:0000256" key="17">
    <source>
        <dbReference type="ARBA" id="ARBA00022989"/>
    </source>
</evidence>
<evidence type="ECO:0000256" key="8">
    <source>
        <dbReference type="ARBA" id="ARBA00022485"/>
    </source>
</evidence>
<proteinExistence type="predicted"/>
<dbReference type="InterPro" id="IPR036890">
    <property type="entry name" value="HATPase_C_sf"/>
</dbReference>
<evidence type="ECO:0000259" key="25">
    <source>
        <dbReference type="PROSITE" id="PS50109"/>
    </source>
</evidence>
<evidence type="ECO:0000256" key="23">
    <source>
        <dbReference type="ARBA" id="ARBA00030800"/>
    </source>
</evidence>
<dbReference type="InterPro" id="IPR050482">
    <property type="entry name" value="Sensor_HK_TwoCompSys"/>
</dbReference>
<evidence type="ECO:0000313" key="26">
    <source>
        <dbReference type="EMBL" id="MET1488984.1"/>
    </source>
</evidence>
<evidence type="ECO:0000256" key="14">
    <source>
        <dbReference type="ARBA" id="ARBA00022741"/>
    </source>
</evidence>
<evidence type="ECO:0000256" key="13">
    <source>
        <dbReference type="ARBA" id="ARBA00022723"/>
    </source>
</evidence>
<dbReference type="Proteomes" id="UP001548590">
    <property type="component" value="Unassembled WGS sequence"/>
</dbReference>
<dbReference type="CDD" id="cd16917">
    <property type="entry name" value="HATPase_UhpB-NarQ-NarX-like"/>
    <property type="match status" value="1"/>
</dbReference>
<comment type="caution">
    <text evidence="26">The sequence shown here is derived from an EMBL/GenBank/DDBJ whole genome shotgun (WGS) entry which is preliminary data.</text>
</comment>
<dbReference type="InterPro" id="IPR003594">
    <property type="entry name" value="HATPase_dom"/>
</dbReference>
<dbReference type="PROSITE" id="PS50109">
    <property type="entry name" value="HIS_KIN"/>
    <property type="match status" value="1"/>
</dbReference>
<evidence type="ECO:0000256" key="20">
    <source>
        <dbReference type="ARBA" id="ARBA00023014"/>
    </source>
</evidence>
<keyword evidence="15" id="KW-0418">Kinase</keyword>
<keyword evidence="12 24" id="KW-0812">Transmembrane</keyword>
<evidence type="ECO:0000256" key="5">
    <source>
        <dbReference type="ARBA" id="ARBA00012438"/>
    </source>
</evidence>
<evidence type="ECO:0000256" key="7">
    <source>
        <dbReference type="ARBA" id="ARBA00022475"/>
    </source>
</evidence>
<dbReference type="RefSeq" id="WP_345924050.1">
    <property type="nucleotide sequence ID" value="NZ_JBDIVF010000001.1"/>
</dbReference>
<dbReference type="Pfam" id="PF17200">
    <property type="entry name" value="sCache_2"/>
    <property type="match status" value="1"/>
</dbReference>
<dbReference type="InterPro" id="IPR004358">
    <property type="entry name" value="Sig_transdc_His_kin-like_C"/>
</dbReference>
<keyword evidence="27" id="KW-1185">Reference proteome</keyword>
<dbReference type="InterPro" id="IPR017171">
    <property type="entry name" value="Sig_transdc_His_kinase_MctS"/>
</dbReference>
<dbReference type="SMART" id="SM00387">
    <property type="entry name" value="HATPase_c"/>
    <property type="match status" value="1"/>
</dbReference>
<dbReference type="Gene3D" id="3.30.565.10">
    <property type="entry name" value="Histidine kinase-like ATPase, C-terminal domain"/>
    <property type="match status" value="1"/>
</dbReference>
<keyword evidence="18" id="KW-0408">Iron</keyword>
<dbReference type="Gene3D" id="3.30.450.20">
    <property type="entry name" value="PAS domain"/>
    <property type="match status" value="1"/>
</dbReference>
<keyword evidence="8" id="KW-0004">4Fe-4S</keyword>
<keyword evidence="13" id="KW-0479">Metal-binding</keyword>
<evidence type="ECO:0000256" key="6">
    <source>
        <dbReference type="ARBA" id="ARBA00017322"/>
    </source>
</evidence>
<feature type="transmembrane region" description="Helical" evidence="24">
    <location>
        <begin position="203"/>
        <end position="225"/>
    </location>
</feature>
<dbReference type="Pfam" id="PF07730">
    <property type="entry name" value="HisKA_3"/>
    <property type="match status" value="1"/>
</dbReference>
<dbReference type="SUPFAM" id="SSF55874">
    <property type="entry name" value="ATPase domain of HSP90 chaperone/DNA topoisomerase II/histidine kinase"/>
    <property type="match status" value="1"/>
</dbReference>
<evidence type="ECO:0000313" key="27">
    <source>
        <dbReference type="Proteomes" id="UP001548590"/>
    </source>
</evidence>
<keyword evidence="20" id="KW-0411">Iron-sulfur</keyword>
<keyword evidence="11" id="KW-0808">Transferase</keyword>
<dbReference type="EMBL" id="JBEWLZ010000002">
    <property type="protein sequence ID" value="MET1488984.1"/>
    <property type="molecule type" value="Genomic_DNA"/>
</dbReference>
<gene>
    <name evidence="26" type="ORF">ABVT11_04040</name>
</gene>